<sequence>MLKKTIKLLLVLLMVCAIISATGKKSVRFVPGGGSSGGAGASGSWKTVSLGEAVFKSKNELPRWPRISGPTGTFRSLFLLTS</sequence>
<dbReference type="AlphaFoldDB" id="A0A1F8G467"/>
<dbReference type="STRING" id="1802689.A3F25_01800"/>
<dbReference type="EMBL" id="MGKD01000009">
    <property type="protein sequence ID" value="OGN20051.1"/>
    <property type="molecule type" value="Genomic_DNA"/>
</dbReference>
<name>A0A1F8G467_9BACT</name>
<gene>
    <name evidence="1" type="ORF">A3F25_01800</name>
</gene>
<comment type="caution">
    <text evidence="1">The sequence shown here is derived from an EMBL/GenBank/DDBJ whole genome shotgun (WGS) entry which is preliminary data.</text>
</comment>
<dbReference type="Proteomes" id="UP000177478">
    <property type="component" value="Unassembled WGS sequence"/>
</dbReference>
<organism evidence="1 2">
    <name type="scientific">Candidatus Yanofskybacteria bacterium RIFCSPHIGHO2_12_FULL_45_19b</name>
    <dbReference type="NCBI Taxonomy" id="1802689"/>
    <lineage>
        <taxon>Bacteria</taxon>
        <taxon>Candidatus Yanofskyibacteriota</taxon>
    </lineage>
</organism>
<protein>
    <submittedName>
        <fullName evidence="1">Uncharacterized protein</fullName>
    </submittedName>
</protein>
<evidence type="ECO:0000313" key="1">
    <source>
        <dbReference type="EMBL" id="OGN20051.1"/>
    </source>
</evidence>
<reference evidence="1 2" key="1">
    <citation type="journal article" date="2016" name="Nat. Commun.">
        <title>Thousands of microbial genomes shed light on interconnected biogeochemical processes in an aquifer system.</title>
        <authorList>
            <person name="Anantharaman K."/>
            <person name="Brown C.T."/>
            <person name="Hug L.A."/>
            <person name="Sharon I."/>
            <person name="Castelle C.J."/>
            <person name="Probst A.J."/>
            <person name="Thomas B.C."/>
            <person name="Singh A."/>
            <person name="Wilkins M.J."/>
            <person name="Karaoz U."/>
            <person name="Brodie E.L."/>
            <person name="Williams K.H."/>
            <person name="Hubbard S.S."/>
            <person name="Banfield J.F."/>
        </authorList>
    </citation>
    <scope>NUCLEOTIDE SEQUENCE [LARGE SCALE GENOMIC DNA]</scope>
</reference>
<accession>A0A1F8G467</accession>
<proteinExistence type="predicted"/>
<evidence type="ECO:0000313" key="2">
    <source>
        <dbReference type="Proteomes" id="UP000177478"/>
    </source>
</evidence>